<evidence type="ECO:0000256" key="2">
    <source>
        <dbReference type="PROSITE-ProRule" id="PRU00708"/>
    </source>
</evidence>
<dbReference type="InterPro" id="IPR002885">
    <property type="entry name" value="PPR_rpt"/>
</dbReference>
<keyword evidence="3" id="KW-0472">Membrane</keyword>
<dbReference type="FunFam" id="1.25.40.10:FF:000381">
    <property type="entry name" value="Pentatricopeptide repeat-containing protein"/>
    <property type="match status" value="1"/>
</dbReference>
<dbReference type="Pfam" id="PF01535">
    <property type="entry name" value="PPR"/>
    <property type="match status" value="4"/>
</dbReference>
<dbReference type="PANTHER" id="PTHR47926">
    <property type="entry name" value="PENTATRICOPEPTIDE REPEAT-CONTAINING PROTEIN"/>
    <property type="match status" value="1"/>
</dbReference>
<feature type="repeat" description="PPR" evidence="2">
    <location>
        <begin position="518"/>
        <end position="548"/>
    </location>
</feature>
<gene>
    <name evidence="4" type="ORF">GOP47_0008133</name>
</gene>
<feature type="repeat" description="PPR" evidence="2">
    <location>
        <begin position="182"/>
        <end position="216"/>
    </location>
</feature>
<dbReference type="Pfam" id="PF13041">
    <property type="entry name" value="PPR_2"/>
    <property type="match status" value="4"/>
</dbReference>
<keyword evidence="3" id="KW-0812">Transmembrane</keyword>
<feature type="repeat" description="PPR" evidence="2">
    <location>
        <begin position="400"/>
        <end position="434"/>
    </location>
</feature>
<dbReference type="Gene3D" id="1.25.40.10">
    <property type="entry name" value="Tetratricopeptide repeat domain"/>
    <property type="match status" value="8"/>
</dbReference>
<dbReference type="InterPro" id="IPR046960">
    <property type="entry name" value="PPR_At4g14850-like_plant"/>
</dbReference>
<proteinExistence type="predicted"/>
<organism evidence="4 5">
    <name type="scientific">Adiantum capillus-veneris</name>
    <name type="common">Maidenhair fern</name>
    <dbReference type="NCBI Taxonomy" id="13818"/>
    <lineage>
        <taxon>Eukaryota</taxon>
        <taxon>Viridiplantae</taxon>
        <taxon>Streptophyta</taxon>
        <taxon>Embryophyta</taxon>
        <taxon>Tracheophyta</taxon>
        <taxon>Polypodiopsida</taxon>
        <taxon>Polypodiidae</taxon>
        <taxon>Polypodiales</taxon>
        <taxon>Pteridineae</taxon>
        <taxon>Pteridaceae</taxon>
        <taxon>Vittarioideae</taxon>
        <taxon>Adiantum</taxon>
    </lineage>
</organism>
<comment type="caution">
    <text evidence="4">The sequence shown here is derived from an EMBL/GenBank/DDBJ whole genome shotgun (WGS) entry which is preliminary data.</text>
</comment>
<name>A0A9D4UYR3_ADICA</name>
<dbReference type="OrthoDB" id="185373at2759"/>
<sequence length="1266" mass="140451">MDNDGFCIARSGTAEHRLPYCWPQMHAKRVSQKRIAMHRLKQLCTLFKKKKKKKKKRRLLWFCGYALRALFARLFSAKTSTSERQREFERRLLKLCENGQLPAVLDLLHEMDMAASDHTYLTLLKACIKHKALAQALQIHAHLAFHQVPLAGILGDYMVVTLAKSGAIDEAKQLMGTLASRTIFSWNAMISSCVDFGRSKEALELYQCMRQDGVNPDNLTYVSLFKACGNVLDFGQGRTIHGEARANGFSSDRFICTTLISMYGKCGDIAEAENVFTSLSECCVVSCNALLSAYVDQGEAERALRFYRQMLDESVSIDEHTFVFTLRACCILAENENVSNTEGQTVKQIPFEIGHALHVDAHRKGFILNVHIGTTLLTMYSKSGDVFLAEYVFSQLVHRNVVSWNAMLSAFVEHQKGEKALTLYRKMHQEGLQPHELTYLMTIQACGILAGKSKEAHDSEGSQTMRTPLLIGRALHDDIRRAGFALNACVATALLGMYGKCGAFVDSEDVFLSMQHRDVVAWNAMLTVFIEQGNAVKALHLFCQMQKECRTLNQLTFVLAIQACGTLVEDRETIFSKCKPSKDTCLEIGQALHADACKLHFTADSIVCNTLISMYGKCGAIKEAEHVRGALSTRNIVTGNAMLSAYVDCGQGDKGLMFYGLLCKEFFRPGFIALVIALQACSLFAEHEPPFVTEGGSAKPVALHIGQALHNDAWEQGFVTHPFVGTALLSMYAKCGAIAEAENLFTALSERDAVSWNALLSAYVEQGEGIKALQLYRQMQGEGPSSSQLTLTMALQACRLLAEGEDAVSWKGQAVKVRSLNLGKALHADARKEGYASGLVVGNTLMRMYGKCRALMEVEDVFHAIPDCNILSWNVLLSACIEQGLGEKAFQIYRQIQKQEVILDDVTLMCMLQASASSGSLTSCEHLHFAILSAGYDQVPSLAVTLIHAYGSCASMFDAHAFFDGLAESNIVSWNACISGYAGGGSSMTSLQMFSGLRDIGLDYFESMMKDNTIVPDLKHYGSLVDLLGRAGDFKRLQSMLKVLPKQANLAIWLCLLGACRIHQNCEVGEEAFQNAVKMQPEDATAYVMMSNGFQHIVDTGQVLASLSWSLRLNLREEMLLCSGLSKHMQSTWWIDALKAFMKIRSIQLLNHQECSELSKHMQSTWWIDALKAFMKIPSIPVTKPSRMFRSMAMSSILLWLNCSKENLVLLKCIKILLHVYGRLCENLELYRSEIKEVTVSLQTMATHVDGGASSILSIYCRAFLH</sequence>
<keyword evidence="5" id="KW-1185">Reference proteome</keyword>
<feature type="transmembrane region" description="Helical" evidence="3">
    <location>
        <begin position="59"/>
        <end position="76"/>
    </location>
</feature>
<evidence type="ECO:0008006" key="6">
    <source>
        <dbReference type="Google" id="ProtNLM"/>
    </source>
</evidence>
<dbReference type="FunFam" id="1.25.40.10:FF:000343">
    <property type="entry name" value="Pentatricopeptide repeat-containing protein At3g58590"/>
    <property type="match status" value="1"/>
</dbReference>
<evidence type="ECO:0000256" key="1">
    <source>
        <dbReference type="ARBA" id="ARBA00022737"/>
    </source>
</evidence>
<accession>A0A9D4UYR3</accession>
<protein>
    <recommendedName>
        <fullName evidence="6">Pentatricopeptide repeat-containing protein</fullName>
    </recommendedName>
</protein>
<feature type="repeat" description="PPR" evidence="2">
    <location>
        <begin position="869"/>
        <end position="903"/>
    </location>
</feature>
<dbReference type="NCBIfam" id="TIGR00756">
    <property type="entry name" value="PPR"/>
    <property type="match status" value="6"/>
</dbReference>
<feature type="repeat" description="PPR" evidence="2">
    <location>
        <begin position="752"/>
        <end position="786"/>
    </location>
</feature>
<dbReference type="GO" id="GO:0009451">
    <property type="term" value="P:RNA modification"/>
    <property type="evidence" value="ECO:0007669"/>
    <property type="project" value="InterPro"/>
</dbReference>
<dbReference type="GO" id="GO:0003723">
    <property type="term" value="F:RNA binding"/>
    <property type="evidence" value="ECO:0007669"/>
    <property type="project" value="InterPro"/>
</dbReference>
<dbReference type="AlphaFoldDB" id="A0A9D4UYR3"/>
<feature type="repeat" description="PPR" evidence="2">
    <location>
        <begin position="283"/>
        <end position="317"/>
    </location>
</feature>
<dbReference type="InterPro" id="IPR011990">
    <property type="entry name" value="TPR-like_helical_dom_sf"/>
</dbReference>
<dbReference type="EMBL" id="JABFUD020000008">
    <property type="protein sequence ID" value="KAI5076068.1"/>
    <property type="molecule type" value="Genomic_DNA"/>
</dbReference>
<feature type="repeat" description="PPR" evidence="2">
    <location>
        <begin position="604"/>
        <end position="638"/>
    </location>
</feature>
<keyword evidence="3" id="KW-1133">Transmembrane helix</keyword>
<evidence type="ECO:0000313" key="5">
    <source>
        <dbReference type="Proteomes" id="UP000886520"/>
    </source>
</evidence>
<dbReference type="PROSITE" id="PS51375">
    <property type="entry name" value="PPR"/>
    <property type="match status" value="7"/>
</dbReference>
<evidence type="ECO:0000256" key="3">
    <source>
        <dbReference type="SAM" id="Phobius"/>
    </source>
</evidence>
<dbReference type="Proteomes" id="UP000886520">
    <property type="component" value="Chromosome 8"/>
</dbReference>
<keyword evidence="1" id="KW-0677">Repeat</keyword>
<evidence type="ECO:0000313" key="4">
    <source>
        <dbReference type="EMBL" id="KAI5076068.1"/>
    </source>
</evidence>
<reference evidence="4" key="1">
    <citation type="submission" date="2021-01" db="EMBL/GenBank/DDBJ databases">
        <title>Adiantum capillus-veneris genome.</title>
        <authorList>
            <person name="Fang Y."/>
            <person name="Liao Q."/>
        </authorList>
    </citation>
    <scope>NUCLEOTIDE SEQUENCE</scope>
    <source>
        <strain evidence="4">H3</strain>
        <tissue evidence="4">Leaf</tissue>
    </source>
</reference>